<reference evidence="6 7" key="2">
    <citation type="submission" date="2021-10" db="EMBL/GenBank/DDBJ databases">
        <authorList>
            <person name="Piombo E."/>
        </authorList>
    </citation>
    <scope>NUCLEOTIDE SEQUENCE [LARGE SCALE GENOMIC DNA]</scope>
</reference>
<evidence type="ECO:0000256" key="2">
    <source>
        <dbReference type="ARBA" id="ARBA00023043"/>
    </source>
</evidence>
<feature type="region of interest" description="Disordered" evidence="5">
    <location>
        <begin position="1261"/>
        <end position="1307"/>
    </location>
</feature>
<feature type="region of interest" description="Disordered" evidence="5">
    <location>
        <begin position="597"/>
        <end position="641"/>
    </location>
</feature>
<dbReference type="InterPro" id="IPR036770">
    <property type="entry name" value="Ankyrin_rpt-contain_sf"/>
</dbReference>
<evidence type="ECO:0000256" key="3">
    <source>
        <dbReference type="PROSITE-ProRule" id="PRU00023"/>
    </source>
</evidence>
<dbReference type="InterPro" id="IPR002110">
    <property type="entry name" value="Ankyrin_rpt"/>
</dbReference>
<dbReference type="PROSITE" id="PS50088">
    <property type="entry name" value="ANK_REPEAT"/>
    <property type="match status" value="4"/>
</dbReference>
<accession>A0A9N9UES0</accession>
<dbReference type="PRINTS" id="PR01415">
    <property type="entry name" value="ANKYRIN"/>
</dbReference>
<dbReference type="Gene3D" id="1.25.40.20">
    <property type="entry name" value="Ankyrin repeat-containing domain"/>
    <property type="match status" value="5"/>
</dbReference>
<protein>
    <recommendedName>
        <fullName evidence="8">Ankyrin repeat protein</fullName>
    </recommendedName>
</protein>
<dbReference type="PANTHER" id="PTHR24123">
    <property type="entry name" value="ANKYRIN REPEAT-CONTAINING"/>
    <property type="match status" value="1"/>
</dbReference>
<evidence type="ECO:0000313" key="7">
    <source>
        <dbReference type="Proteomes" id="UP000754883"/>
    </source>
</evidence>
<evidence type="ECO:0008006" key="8">
    <source>
        <dbReference type="Google" id="ProtNLM"/>
    </source>
</evidence>
<feature type="repeat" description="ANK" evidence="3">
    <location>
        <begin position="537"/>
        <end position="562"/>
    </location>
</feature>
<organism evidence="6 7">
    <name type="scientific">Clonostachys byssicola</name>
    <dbReference type="NCBI Taxonomy" id="160290"/>
    <lineage>
        <taxon>Eukaryota</taxon>
        <taxon>Fungi</taxon>
        <taxon>Dikarya</taxon>
        <taxon>Ascomycota</taxon>
        <taxon>Pezizomycotina</taxon>
        <taxon>Sordariomycetes</taxon>
        <taxon>Hypocreomycetidae</taxon>
        <taxon>Hypocreales</taxon>
        <taxon>Bionectriaceae</taxon>
        <taxon>Clonostachys</taxon>
    </lineage>
</organism>
<dbReference type="Proteomes" id="UP000754883">
    <property type="component" value="Unassembled WGS sequence"/>
</dbReference>
<keyword evidence="2 3" id="KW-0040">ANK repeat</keyword>
<keyword evidence="1" id="KW-0677">Repeat</keyword>
<dbReference type="InterPro" id="IPR051165">
    <property type="entry name" value="Multifunctional_ANK_Repeat"/>
</dbReference>
<gene>
    <name evidence="6" type="ORF">CBYS24578_00014304</name>
</gene>
<proteinExistence type="predicted"/>
<dbReference type="PROSITE" id="PS50297">
    <property type="entry name" value="ANK_REP_REGION"/>
    <property type="match status" value="3"/>
</dbReference>
<dbReference type="Pfam" id="PF12796">
    <property type="entry name" value="Ank_2"/>
    <property type="match status" value="2"/>
</dbReference>
<keyword evidence="4" id="KW-0175">Coiled coil</keyword>
<evidence type="ECO:0000313" key="6">
    <source>
        <dbReference type="EMBL" id="CAG9988902.1"/>
    </source>
</evidence>
<evidence type="ECO:0000256" key="1">
    <source>
        <dbReference type="ARBA" id="ARBA00022737"/>
    </source>
</evidence>
<feature type="region of interest" description="Disordered" evidence="5">
    <location>
        <begin position="931"/>
        <end position="953"/>
    </location>
</feature>
<feature type="region of interest" description="Disordered" evidence="5">
    <location>
        <begin position="1787"/>
        <end position="1817"/>
    </location>
</feature>
<feature type="compositionally biased region" description="Acidic residues" evidence="5">
    <location>
        <begin position="623"/>
        <end position="640"/>
    </location>
</feature>
<dbReference type="SMART" id="SM00248">
    <property type="entry name" value="ANK"/>
    <property type="match status" value="12"/>
</dbReference>
<feature type="coiled-coil region" evidence="4">
    <location>
        <begin position="967"/>
        <end position="1019"/>
    </location>
</feature>
<reference evidence="7" key="1">
    <citation type="submission" date="2019-06" db="EMBL/GenBank/DDBJ databases">
        <authorList>
            <person name="Broberg M."/>
        </authorList>
    </citation>
    <scope>NUCLEOTIDE SEQUENCE [LARGE SCALE GENOMIC DNA]</scope>
</reference>
<feature type="compositionally biased region" description="Acidic residues" evidence="5">
    <location>
        <begin position="1268"/>
        <end position="1291"/>
    </location>
</feature>
<sequence>MASRSLHPLPAPLSELPKYIAQHPEQHIGDIIDPYRRYEAQLRTLYAQSPEDPLLKDPYLNALPLFADGNGVPVATRARDLASESEEEKAKYIMPLPDDKRRQHGSPATVVDMAEFQKNFNIFSELSLSDMNWDNVVAAGSSVVNCLLPVPEPFKQTKRTLREYYHEKFCPASDVDLFLYGLSHDQAIEKIKQIERAIKDALLNEVTVVRTKYAITIASQYPVRHIQIVLRVYKSLSEILTGFDIDAAGGAYDGRQVYVTPRALASFITQVNHIDLTRRSPSYENRLSKYSHRNFEIYWPDLDRSRVDPTIFERNFKRTLGLARLLVLERLPTRSSRDEYLDRRRKERGRPAINRGYIFQMGGNIKDDHEDEVAEWEYEEEASSYTTFTVPYGKRYNAKRIEKLCYTRDLLLNAEWNQKKDDHRKVHLHRHPAFFGRVKDVVEDCCGSCPKPTTDEEIEVAENESKRYVFGKMEFIVDDPGRQEIGSFNPLTEQDWTDMAYVGNTARLCQSIVDGDLDEVKDWLSQDGADVNQRDHTGRTPLQLAVVSSTPEIVKCLVDNGARTISRLADGRTALHLAASRGTSEIIKILMDKSLQNEQAEEERKDKQATAGKNGTPVAKDADESDIELVDEPDSDDDESMATASFVKIRNDEDEHKDLDGSAEDPDIFNIDVLAWDVPCSPLHLAIIGGHEEAVKTLCNYSADSILPVKFFDRYNNEQSTALLTLTLALTLPSAKAKSMAQLLCTLGATSSQAESNGTTVFHRYVASGQKDMVDTLLEADRSGVKRAINHFVITGSSWSSATVSALHTAIDQGDSILALKLLNMGAQPTIKFETWLKAAKFSPAMADSLGDLGGSKNSFRSQVHQPLLCAIYNGQPAIAMQLLESGANPNTLTTETEGLLIHEHRRPYSAGNSVLDVVNNLLDQIDQKIQTESQTKKSTEPPTGPKNTDACLSKYTPGTYQHWVVSEQINRRKRQFLKKMEEYEKNMAPDTSIKDDTKEDALKEIKLAYENLRDLLKAKGAKPFAELHPEVKGPDNDRGYRPNRYRASEEEEKDFDWEFCFYGDQDITDERKAGYLNLMEAAWAGDVERMRVLTLHPSGPNEGQPPLKMSVKDSQSNNAFSLAFLRGHYDAAKVVLEIVKSQWAPQEQPKMQYKMREDVEDDEDDEMSEEENELQIVGEKADGKSTIDNIGVVSMVVTSTTKPHEMINYEVPRFIMKDGQAERFDQGTLFRHCFKHDDRHGMQFLIEQAQYWVSQKYDSAKAGVSDKEDEEMKELDQEEDEMEEDIDEDNDSQKNKEGEEEEQHGVFRFPEADLQYGIRNGKTELLGLVIAHTGAGVPLETLVKELDLTEKKKPKYYQGLTVYGKKRSDWANAGRETVAETRSGLSNSPLRYAARSGSIESVKYFLNERPYQLYSDFESSSLAARDPYIQLLNKVPGGYNRAVSKWLKSDRDSVMHDAIDCSDSEKSEKLVKFLIDACPDVLEKRSSNGYTPLMSACWNRNVEIMKILIAANVDQSVRLDTGHNILHVALGRKQDVRTLRQVLDLIDPTLRAHLFQQRRRLTHGGTAPIHSWISTVCGQGGNSTYDYSQRRWHDYYGEWKDVAQILNLLLEYSNGEGLELLNGAGDTPLHTAIMYRHIVLARVLIQFKPELLYRENAVGRTPAEIAYDNLTASQLVKPNTLGLGYTATSITHIIRRTETSQNGRTEDLPSPDAAARLSEAGLSGEYKPEMIEKILTAVGLSANDKDLDIGSDLTERIIWDLCNTAIRNHPHPRRLVSLNEANDVARRLSEEHTTQRYCSDRPSKMEDSSEDGHPEE</sequence>
<dbReference type="EMBL" id="CABFNO020001454">
    <property type="protein sequence ID" value="CAG9988902.1"/>
    <property type="molecule type" value="Genomic_DNA"/>
</dbReference>
<feature type="repeat" description="ANK" evidence="3">
    <location>
        <begin position="1489"/>
        <end position="1521"/>
    </location>
</feature>
<dbReference type="SUPFAM" id="SSF48403">
    <property type="entry name" value="Ankyrin repeat"/>
    <property type="match status" value="3"/>
</dbReference>
<comment type="caution">
    <text evidence="6">The sequence shown here is derived from an EMBL/GenBank/DDBJ whole genome shotgun (WGS) entry which is preliminary data.</text>
</comment>
<dbReference type="Pfam" id="PF00023">
    <property type="entry name" value="Ank"/>
    <property type="match status" value="1"/>
</dbReference>
<evidence type="ECO:0000256" key="4">
    <source>
        <dbReference type="SAM" id="Coils"/>
    </source>
</evidence>
<dbReference type="OrthoDB" id="539213at2759"/>
<feature type="repeat" description="ANK" evidence="3">
    <location>
        <begin position="570"/>
        <end position="602"/>
    </location>
</feature>
<name>A0A9N9UES0_9HYPO</name>
<feature type="repeat" description="ANK" evidence="3">
    <location>
        <begin position="1625"/>
        <end position="1657"/>
    </location>
</feature>
<dbReference type="PANTHER" id="PTHR24123:SF33">
    <property type="entry name" value="PROTEIN HOS4"/>
    <property type="match status" value="1"/>
</dbReference>
<evidence type="ECO:0000256" key="5">
    <source>
        <dbReference type="SAM" id="MobiDB-lite"/>
    </source>
</evidence>
<keyword evidence="7" id="KW-1185">Reference proteome</keyword>